<dbReference type="RefSeq" id="WP_335425607.1">
    <property type="nucleotide sequence ID" value="NZ_JBALHR010000041.1"/>
</dbReference>
<comment type="caution">
    <text evidence="1">The sequence shown here is derived from an EMBL/GenBank/DDBJ whole genome shotgun (WGS) entry which is preliminary data.</text>
</comment>
<proteinExistence type="predicted"/>
<evidence type="ECO:0000313" key="1">
    <source>
        <dbReference type="EMBL" id="MEH7830567.1"/>
    </source>
</evidence>
<dbReference type="EMBL" id="JBALHR010000041">
    <property type="protein sequence ID" value="MEH7830567.1"/>
    <property type="molecule type" value="Genomic_DNA"/>
</dbReference>
<organism evidence="1 2">
    <name type="scientific">Gemmobacter denitrificans</name>
    <dbReference type="NCBI Taxonomy" id="3123040"/>
    <lineage>
        <taxon>Bacteria</taxon>
        <taxon>Pseudomonadati</taxon>
        <taxon>Pseudomonadota</taxon>
        <taxon>Alphaproteobacteria</taxon>
        <taxon>Rhodobacterales</taxon>
        <taxon>Paracoccaceae</taxon>
        <taxon>Gemmobacter</taxon>
    </lineage>
</organism>
<keyword evidence="2" id="KW-1185">Reference proteome</keyword>
<accession>A0ABU8C0T2</accession>
<name>A0ABU8C0T2_9RHOB</name>
<sequence>MSYATVAEFRAALPQRDLVALTDLDGGTDEVDETRLQAALDDASAEIDSYIAKALSGAPLEAVKAEPPRILKVICRNLALHQLYVNIGHDMEARRSLRDDAINFLKSVARGDAALGDGGSVVAPEVVTPGVAMTDGPERHMTRDQLRGF</sequence>
<dbReference type="Proteomes" id="UP001431963">
    <property type="component" value="Unassembled WGS sequence"/>
</dbReference>
<evidence type="ECO:0000313" key="2">
    <source>
        <dbReference type="Proteomes" id="UP001431963"/>
    </source>
</evidence>
<reference evidence="1" key="1">
    <citation type="submission" date="2024-02" db="EMBL/GenBank/DDBJ databases">
        <title>Genome sequences of strain Gemmobacter sp. JM10B15.</title>
        <authorList>
            <person name="Zhang M."/>
        </authorList>
    </citation>
    <scope>NUCLEOTIDE SEQUENCE</scope>
    <source>
        <strain evidence="1">JM10B15</strain>
    </source>
</reference>
<protein>
    <submittedName>
        <fullName evidence="1">DUF1320 domain-containing protein</fullName>
    </submittedName>
</protein>
<dbReference type="Pfam" id="PF07030">
    <property type="entry name" value="Phage_Mu_Gp36"/>
    <property type="match status" value="1"/>
</dbReference>
<dbReference type="InterPro" id="IPR009752">
    <property type="entry name" value="Phage_Mu_GpJ"/>
</dbReference>
<gene>
    <name evidence="1" type="ORF">V6590_20700</name>
</gene>